<feature type="transmembrane region" description="Helical" evidence="2">
    <location>
        <begin position="18"/>
        <end position="40"/>
    </location>
</feature>
<evidence type="ECO:0000313" key="4">
    <source>
        <dbReference type="EMBL" id="QZT34601.1"/>
    </source>
</evidence>
<dbReference type="RefSeq" id="WP_007504481.1">
    <property type="nucleotide sequence ID" value="NZ_AFCE01000130.1"/>
</dbReference>
<accession>F5L6Q5</accession>
<evidence type="ECO:0000313" key="3">
    <source>
        <dbReference type="EMBL" id="EGL83006.1"/>
    </source>
</evidence>
<dbReference type="AlphaFoldDB" id="F5L6Q5"/>
<dbReference type="EMBL" id="CP082237">
    <property type="protein sequence ID" value="QZT34601.1"/>
    <property type="molecule type" value="Genomic_DNA"/>
</dbReference>
<dbReference type="InterPro" id="IPR045018">
    <property type="entry name" value="Azg-like"/>
</dbReference>
<dbReference type="KEGG" id="cthu:HUR95_04350"/>
<proteinExistence type="predicted"/>
<dbReference type="eggNOG" id="COG2252">
    <property type="taxonomic scope" value="Bacteria"/>
</dbReference>
<name>F5L6Q5_CALTT</name>
<reference evidence="3 5" key="1">
    <citation type="journal article" date="2011" name="J. Bacteriol.">
        <title>Draft genome sequence of the thermoalkaliphilic Caldalkalibacillus thermarum strain TA2.A1.</title>
        <authorList>
            <person name="Kalamorz F."/>
            <person name="Keis S."/>
            <person name="McMillan D.G."/>
            <person name="Olsson K."/>
            <person name="Stanton J.A."/>
            <person name="Stockwell P."/>
            <person name="Black M.A."/>
            <person name="Klingeman D.M."/>
            <person name="Land M.L."/>
            <person name="Han C.S."/>
            <person name="Martin S.L."/>
            <person name="Becher S.A."/>
            <person name="Peddie C.J."/>
            <person name="Morgan H.W."/>
            <person name="Matthies D."/>
            <person name="Preiss L."/>
            <person name="Meier T."/>
            <person name="Brown S.D."/>
            <person name="Cook G.M."/>
        </authorList>
    </citation>
    <scope>NUCLEOTIDE SEQUENCE [LARGE SCALE GENOMIC DNA]</scope>
    <source>
        <strain evidence="3 5">TA2.A1</strain>
    </source>
</reference>
<feature type="transmembrane region" description="Helical" evidence="2">
    <location>
        <begin position="46"/>
        <end position="65"/>
    </location>
</feature>
<dbReference type="PANTHER" id="PTHR43337:SF11">
    <property type="entry name" value="GUANINE_HYPOXANTHINE PERMEASE PBUG"/>
    <property type="match status" value="1"/>
</dbReference>
<keyword evidence="2" id="KW-0472">Membrane</keyword>
<reference evidence="4" key="3">
    <citation type="submission" date="2021-08" db="EMBL/GenBank/DDBJ databases">
        <authorList>
            <person name="de Jong S."/>
            <person name="van den Broek M."/>
            <person name="Merkel A."/>
            <person name="de la Torre Cortes P."/>
            <person name="Kalamorz F."/>
            <person name="Cook G."/>
            <person name="van Loosdrecht M."/>
            <person name="McMillan D."/>
        </authorList>
    </citation>
    <scope>NUCLEOTIDE SEQUENCE</scope>
    <source>
        <strain evidence="4">TA2.A1</strain>
    </source>
</reference>
<evidence type="ECO:0000256" key="2">
    <source>
        <dbReference type="SAM" id="Phobius"/>
    </source>
</evidence>
<evidence type="ECO:0000313" key="6">
    <source>
        <dbReference type="Proteomes" id="UP000825179"/>
    </source>
</evidence>
<sequence>MERYFEFEKHQTTYRQEFVAGLTTFLAMAYILFVNAFILADAGMDPGAVFVATALASAIGCLIRVC</sequence>
<dbReference type="PANTHER" id="PTHR43337">
    <property type="entry name" value="XANTHINE/URACIL PERMEASE C887.17-RELATED"/>
    <property type="match status" value="1"/>
</dbReference>
<evidence type="ECO:0000313" key="5">
    <source>
        <dbReference type="Proteomes" id="UP000010716"/>
    </source>
</evidence>
<keyword evidence="1" id="KW-0813">Transport</keyword>
<gene>
    <name evidence="3" type="ORF">CathTA2_1505</name>
    <name evidence="4" type="ORF">HUR95_04350</name>
</gene>
<dbReference type="Proteomes" id="UP000010716">
    <property type="component" value="Unassembled WGS sequence"/>
</dbReference>
<protein>
    <submittedName>
        <fullName evidence="3">Xanthine/uracil/vitamin C permease</fullName>
    </submittedName>
</protein>
<evidence type="ECO:0000256" key="1">
    <source>
        <dbReference type="ARBA" id="ARBA00022448"/>
    </source>
</evidence>
<keyword evidence="2" id="KW-0812">Transmembrane</keyword>
<dbReference type="EMBL" id="AFCE01000130">
    <property type="protein sequence ID" value="EGL83006.1"/>
    <property type="molecule type" value="Genomic_DNA"/>
</dbReference>
<keyword evidence="6" id="KW-1185">Reference proteome</keyword>
<keyword evidence="2" id="KW-1133">Transmembrane helix</keyword>
<dbReference type="Proteomes" id="UP000825179">
    <property type="component" value="Chromosome"/>
</dbReference>
<reference evidence="4 6" key="2">
    <citation type="journal article" date="2020" name="Extremophiles">
        <title>Genomic analysis of Caldalkalibacillus thermarum TA2.A1 reveals aerobic alkaliphilic metabolism and evolutionary hallmarks linking alkaliphilic bacteria and plant life.</title>
        <authorList>
            <person name="de Jong S.I."/>
            <person name="van den Broek M.A."/>
            <person name="Merkel A.Y."/>
            <person name="de la Torre Cortes P."/>
            <person name="Kalamorz F."/>
            <person name="Cook G.M."/>
            <person name="van Loosdrecht M.C.M."/>
            <person name="McMillan D.G.G."/>
        </authorList>
    </citation>
    <scope>NUCLEOTIDE SEQUENCE [LARGE SCALE GENOMIC DNA]</scope>
    <source>
        <strain evidence="4 6">TA2.A1</strain>
    </source>
</reference>
<dbReference type="GO" id="GO:0005345">
    <property type="term" value="F:purine nucleobase transmembrane transporter activity"/>
    <property type="evidence" value="ECO:0007669"/>
    <property type="project" value="TreeGrafter"/>
</dbReference>
<organism evidence="3 5">
    <name type="scientific">Caldalkalibacillus thermarum (strain TA2.A1)</name>
    <dbReference type="NCBI Taxonomy" id="986075"/>
    <lineage>
        <taxon>Bacteria</taxon>
        <taxon>Bacillati</taxon>
        <taxon>Bacillota</taxon>
        <taxon>Bacilli</taxon>
        <taxon>Bacillales</taxon>
        <taxon>Bacillaceae</taxon>
        <taxon>Caldalkalibacillus</taxon>
    </lineage>
</organism>
<dbReference type="GO" id="GO:0005886">
    <property type="term" value="C:plasma membrane"/>
    <property type="evidence" value="ECO:0007669"/>
    <property type="project" value="TreeGrafter"/>
</dbReference>